<dbReference type="CDD" id="cd06561">
    <property type="entry name" value="AlkD_like"/>
    <property type="match status" value="1"/>
</dbReference>
<reference evidence="1" key="1">
    <citation type="journal article" date="2014" name="Int. J. Syst. Evol. Microbiol.">
        <title>Complete genome sequence of Corynebacterium casei LMG S-19264T (=DSM 44701T), isolated from a smear-ripened cheese.</title>
        <authorList>
            <consortium name="US DOE Joint Genome Institute (JGI-PGF)"/>
            <person name="Walter F."/>
            <person name="Albersmeier A."/>
            <person name="Kalinowski J."/>
            <person name="Ruckert C."/>
        </authorList>
    </citation>
    <scope>NUCLEOTIDE SEQUENCE</scope>
    <source>
        <strain evidence="1">NBRC 101628</strain>
    </source>
</reference>
<dbReference type="Gene3D" id="1.25.10.90">
    <property type="match status" value="1"/>
</dbReference>
<dbReference type="AlphaFoldDB" id="A0AA37RYK8"/>
<dbReference type="PANTHER" id="PTHR34070:SF1">
    <property type="entry name" value="DNA ALKYLATION REPAIR PROTEIN"/>
    <property type="match status" value="1"/>
</dbReference>
<gene>
    <name evidence="1" type="ORF">GCM10007895_31370</name>
</gene>
<dbReference type="Proteomes" id="UP001161422">
    <property type="component" value="Unassembled WGS sequence"/>
</dbReference>
<reference evidence="1" key="2">
    <citation type="submission" date="2023-01" db="EMBL/GenBank/DDBJ databases">
        <title>Draft genome sequence of Paraferrimonas sedimenticola strain NBRC 101628.</title>
        <authorList>
            <person name="Sun Q."/>
            <person name="Mori K."/>
        </authorList>
    </citation>
    <scope>NUCLEOTIDE SEQUENCE</scope>
    <source>
        <strain evidence="1">NBRC 101628</strain>
    </source>
</reference>
<proteinExistence type="predicted"/>
<dbReference type="SUPFAM" id="SSF48371">
    <property type="entry name" value="ARM repeat"/>
    <property type="match status" value="1"/>
</dbReference>
<dbReference type="Pfam" id="PF08713">
    <property type="entry name" value="DNA_alkylation"/>
    <property type="match status" value="1"/>
</dbReference>
<evidence type="ECO:0000313" key="1">
    <source>
        <dbReference type="EMBL" id="GLP97830.1"/>
    </source>
</evidence>
<dbReference type="InterPro" id="IPR016024">
    <property type="entry name" value="ARM-type_fold"/>
</dbReference>
<evidence type="ECO:0008006" key="3">
    <source>
        <dbReference type="Google" id="ProtNLM"/>
    </source>
</evidence>
<protein>
    <recommendedName>
        <fullName evidence="3">3-methyladenine DNA glycosylase AlkD</fullName>
    </recommendedName>
</protein>
<keyword evidence="2" id="KW-1185">Reference proteome</keyword>
<dbReference type="RefSeq" id="WP_095507142.1">
    <property type="nucleotide sequence ID" value="NZ_BSNC01000011.1"/>
</dbReference>
<dbReference type="InterPro" id="IPR014825">
    <property type="entry name" value="DNA_alkylation"/>
</dbReference>
<evidence type="ECO:0000313" key="2">
    <source>
        <dbReference type="Proteomes" id="UP001161422"/>
    </source>
</evidence>
<sequence>MTFDSGVTLTEHLMSLANADNAEHAQRFFKTGPGEYGEGDKFLGLRMPQIRAAAKASLGLSFDEIQPLLVSEWHELRMTALIWMTEAYAKRKQQRDDLVEQYWRHLDYINNWDLVDCSAHKVLGRHYCPDRADELTPLFDSADLWRRRVAILAGLYFIQKGHNQLTLAQAKVCVGDTRDLIQKASGWMLREAGKRHLSDLTEFLDEHAAQMPRTMLRYSIEKLDKPTRLHYMGLANKS</sequence>
<dbReference type="EMBL" id="BSNC01000011">
    <property type="protein sequence ID" value="GLP97830.1"/>
    <property type="molecule type" value="Genomic_DNA"/>
</dbReference>
<dbReference type="PANTHER" id="PTHR34070">
    <property type="entry name" value="ARMADILLO-TYPE FOLD"/>
    <property type="match status" value="1"/>
</dbReference>
<accession>A0AA37RYK8</accession>
<name>A0AA37RYK8_9GAMM</name>
<comment type="caution">
    <text evidence="1">The sequence shown here is derived from an EMBL/GenBank/DDBJ whole genome shotgun (WGS) entry which is preliminary data.</text>
</comment>
<organism evidence="1 2">
    <name type="scientific">Paraferrimonas sedimenticola</name>
    <dbReference type="NCBI Taxonomy" id="375674"/>
    <lineage>
        <taxon>Bacteria</taxon>
        <taxon>Pseudomonadati</taxon>
        <taxon>Pseudomonadota</taxon>
        <taxon>Gammaproteobacteria</taxon>
        <taxon>Alteromonadales</taxon>
        <taxon>Ferrimonadaceae</taxon>
        <taxon>Paraferrimonas</taxon>
    </lineage>
</organism>